<evidence type="ECO:0000313" key="1">
    <source>
        <dbReference type="EMBL" id="MDQ0566498.1"/>
    </source>
</evidence>
<comment type="caution">
    <text evidence="2">The sequence shown here is derived from an EMBL/GenBank/DDBJ whole genome shotgun (WGS) entry which is preliminary data.</text>
</comment>
<dbReference type="InterPro" id="IPR006311">
    <property type="entry name" value="TAT_signal"/>
</dbReference>
<keyword evidence="4" id="KW-1185">Reference proteome</keyword>
<organism evidence="2 3">
    <name type="scientific">Qipengyuania citrea</name>
    <dbReference type="NCBI Taxonomy" id="225971"/>
    <lineage>
        <taxon>Bacteria</taxon>
        <taxon>Pseudomonadati</taxon>
        <taxon>Pseudomonadota</taxon>
        <taxon>Alphaproteobacteria</taxon>
        <taxon>Sphingomonadales</taxon>
        <taxon>Erythrobacteraceae</taxon>
        <taxon>Qipengyuania</taxon>
    </lineage>
</organism>
<accession>A0A6I4UB95</accession>
<dbReference type="EMBL" id="JAUSWK010000002">
    <property type="protein sequence ID" value="MDQ0566498.1"/>
    <property type="molecule type" value="Genomic_DNA"/>
</dbReference>
<evidence type="ECO:0000313" key="2">
    <source>
        <dbReference type="EMBL" id="MXP34854.1"/>
    </source>
</evidence>
<dbReference type="RefSeq" id="WP_160766220.1">
    <property type="nucleotide sequence ID" value="NZ_JAUSWK010000002.1"/>
</dbReference>
<reference evidence="1 4" key="2">
    <citation type="submission" date="2023-07" db="EMBL/GenBank/DDBJ databases">
        <title>Genomic Encyclopedia of Type Strains, Phase IV (KMG-IV): sequencing the most valuable type-strain genomes for metagenomic binning, comparative biology and taxonomic classification.</title>
        <authorList>
            <person name="Goeker M."/>
        </authorList>
    </citation>
    <scope>NUCLEOTIDE SEQUENCE [LARGE SCALE GENOMIC DNA]</scope>
    <source>
        <strain evidence="1 4">DSM 14432</strain>
    </source>
</reference>
<dbReference type="AlphaFoldDB" id="A0A6I4UB95"/>
<dbReference type="Proteomes" id="UP001238601">
    <property type="component" value="Unassembled WGS sequence"/>
</dbReference>
<reference evidence="2 3" key="1">
    <citation type="submission" date="2019-12" db="EMBL/GenBank/DDBJ databases">
        <title>Genomic-based taxomic classification of the family Erythrobacteraceae.</title>
        <authorList>
            <person name="Xu L."/>
        </authorList>
    </citation>
    <scope>NUCLEOTIDE SEQUENCE [LARGE SCALE GENOMIC DNA]</scope>
    <source>
        <strain evidence="2 3">CGMCC 1.8703</strain>
    </source>
</reference>
<gene>
    <name evidence="2" type="ORF">GRI55_03610</name>
    <name evidence="1" type="ORF">QOZ97_002031</name>
</gene>
<name>A0A6I4UB95_9SPHN</name>
<proteinExistence type="predicted"/>
<sequence length="241" mass="25888">MTTGNRRAFLGQLGMAAAIAASGLPISAIAQTGAIIVPSGPFRLQRELERGLKGGQAVRVIREWDGRFLEDRNGLKAIGEQVSCVVSAPAVLEPIAEIERNRQDAGPFPAQIDRQGRIIKAGRAGGGADAAAAVSAAISILEQTGRSPGELEDAKRYLNRLARSADTVFADPPPDLFFPRPGRATDRRALALPDALTGEVRVTLEATARADGLLDRFERRIVTRIGDDVRPSHEIWTLRLL</sequence>
<dbReference type="PROSITE" id="PS51318">
    <property type="entry name" value="TAT"/>
    <property type="match status" value="1"/>
</dbReference>
<dbReference type="Proteomes" id="UP000439914">
    <property type="component" value="Unassembled WGS sequence"/>
</dbReference>
<protein>
    <submittedName>
        <fullName evidence="2">Uncharacterized protein</fullName>
    </submittedName>
</protein>
<dbReference type="EMBL" id="WTYG01000001">
    <property type="protein sequence ID" value="MXP34854.1"/>
    <property type="molecule type" value="Genomic_DNA"/>
</dbReference>
<evidence type="ECO:0000313" key="4">
    <source>
        <dbReference type="Proteomes" id="UP001238601"/>
    </source>
</evidence>
<dbReference type="GeneID" id="93686863"/>
<evidence type="ECO:0000313" key="3">
    <source>
        <dbReference type="Proteomes" id="UP000439914"/>
    </source>
</evidence>